<organism evidence="1">
    <name type="scientific">Glypta fumiferanae</name>
    <dbReference type="NCBI Taxonomy" id="389681"/>
    <lineage>
        <taxon>Eukaryota</taxon>
        <taxon>Metazoa</taxon>
        <taxon>Ecdysozoa</taxon>
        <taxon>Arthropoda</taxon>
        <taxon>Hexapoda</taxon>
        <taxon>Insecta</taxon>
        <taxon>Pterygota</taxon>
        <taxon>Neoptera</taxon>
        <taxon>Endopterygota</taxon>
        <taxon>Hymenoptera</taxon>
        <taxon>Apocrita</taxon>
        <taxon>Ichneumonoidea</taxon>
        <taxon>Ichneumonidae</taxon>
        <taxon>Banchinae</taxon>
        <taxon>Glypta</taxon>
    </lineage>
</organism>
<accession>A0A0F6Q747</accession>
<sequence length="378" mass="43693">MSITTNIDVMIDAHVMKIVQRFFEFDDKTMMCNDMLTKVFSLFSSSIANGRFEATLNEFLKFMPNNKSNKKRINSSEEITYYHFQMILAGLIMRFSDARTIQQVLNSNTVNGTADCALFEHDMRMNDRSMRMMNKALRSDMRLIPRAKIIVIEPKQALILIFLFNAYYSNNSGIEDSTVRAFMDIIDEIDETIMGTVKMGTGTAVQRNNDSVIEDLLTKYSDNHTSLREYIQGEYKKIFANLNECFWHWDFLNTNNDNNPRWKTKQILLCYITGFLGFSSLPDEYTIWSLLVNDFGAVTTLDSLILSGGLSKDMIDRIVTKSLLINGPLTQEVMVFFETRKYSTSNPYDKNVQRKNDDLLNINTDKLNKIMNLLQMLT</sequence>
<dbReference type="EMBL" id="KP706798">
    <property type="protein sequence ID" value="AKD28067.1"/>
    <property type="molecule type" value="Genomic_DNA"/>
</dbReference>
<dbReference type="AlphaFoldDB" id="A0A0F6Q747"/>
<proteinExistence type="predicted"/>
<reference evidence="1" key="1">
    <citation type="journal article" date="2015" name="J. Virol.">
        <title>Genomic and Proteomic Analyses Indicate that Banchine and Campoplegine Polydnaviruses Have Similar, if Not Identical, Viral Ancestors.</title>
        <authorList>
            <person name="Beliveau C."/>
            <person name="Cohen A."/>
            <person name="Stewart D."/>
            <person name="Periquet G."/>
            <person name="Djoumad A."/>
            <person name="Kuhn L."/>
            <person name="Stoltz D."/>
            <person name="Volkoff A.-N."/>
            <person name="Herniou E."/>
            <person name="Drezen J.-M."/>
            <person name="Cusson M."/>
        </authorList>
    </citation>
    <scope>NUCLEOTIDE SEQUENCE</scope>
</reference>
<name>A0A0F6Q747_9HYME</name>
<protein>
    <submittedName>
        <fullName evidence="1">U23-like protein</fullName>
    </submittedName>
</protein>
<gene>
    <name evidence="1" type="primary">U23La</name>
</gene>
<evidence type="ECO:0000313" key="1">
    <source>
        <dbReference type="EMBL" id="AKD28067.1"/>
    </source>
</evidence>